<gene>
    <name evidence="1" type="ORF">DGAL_LOCUS6303</name>
</gene>
<evidence type="ECO:0000313" key="2">
    <source>
        <dbReference type="Proteomes" id="UP000789390"/>
    </source>
</evidence>
<protein>
    <submittedName>
        <fullName evidence="1">Uncharacterized protein</fullName>
    </submittedName>
</protein>
<proteinExistence type="predicted"/>
<dbReference type="EMBL" id="CAKKLH010000113">
    <property type="protein sequence ID" value="CAH0103720.1"/>
    <property type="molecule type" value="Genomic_DNA"/>
</dbReference>
<name>A0A8J2W3K6_9CRUS</name>
<dbReference type="OrthoDB" id="5835829at2759"/>
<accession>A0A8J2W3K6</accession>
<sequence length="90" mass="9981">MSPNVLFPGRAALLGDDEHYSYIPFIMSSYTDQMTLTQRLGNAPTIAMSPNVLFPGRAALLGDDEHYSYVPFIMSSYTDQMTLTQRLGNG</sequence>
<dbReference type="Proteomes" id="UP000789390">
    <property type="component" value="Unassembled WGS sequence"/>
</dbReference>
<comment type="caution">
    <text evidence="1">The sequence shown here is derived from an EMBL/GenBank/DDBJ whole genome shotgun (WGS) entry which is preliminary data.</text>
</comment>
<evidence type="ECO:0000313" key="1">
    <source>
        <dbReference type="EMBL" id="CAH0103720.1"/>
    </source>
</evidence>
<organism evidence="1 2">
    <name type="scientific">Daphnia galeata</name>
    <dbReference type="NCBI Taxonomy" id="27404"/>
    <lineage>
        <taxon>Eukaryota</taxon>
        <taxon>Metazoa</taxon>
        <taxon>Ecdysozoa</taxon>
        <taxon>Arthropoda</taxon>
        <taxon>Crustacea</taxon>
        <taxon>Branchiopoda</taxon>
        <taxon>Diplostraca</taxon>
        <taxon>Cladocera</taxon>
        <taxon>Anomopoda</taxon>
        <taxon>Daphniidae</taxon>
        <taxon>Daphnia</taxon>
    </lineage>
</organism>
<dbReference type="AlphaFoldDB" id="A0A8J2W3K6"/>
<reference evidence="1" key="1">
    <citation type="submission" date="2021-11" db="EMBL/GenBank/DDBJ databases">
        <authorList>
            <person name="Schell T."/>
        </authorList>
    </citation>
    <scope>NUCLEOTIDE SEQUENCE</scope>
    <source>
        <strain evidence="1">M5</strain>
    </source>
</reference>
<keyword evidence="2" id="KW-1185">Reference proteome</keyword>